<evidence type="ECO:0000313" key="1">
    <source>
        <dbReference type="EMBL" id="MBX61907.1"/>
    </source>
</evidence>
<proteinExistence type="predicted"/>
<sequence length="31" mass="3608">MILLSHNYSEFGNVNLTKHLIGLYDLLNLYV</sequence>
<protein>
    <submittedName>
        <fullName evidence="1">Uncharacterized protein</fullName>
    </submittedName>
</protein>
<name>A0A2P2Q4M1_RHIMU</name>
<accession>A0A2P2Q4M1</accession>
<dbReference type="AlphaFoldDB" id="A0A2P2Q4M1"/>
<organism evidence="1">
    <name type="scientific">Rhizophora mucronata</name>
    <name type="common">Asiatic mangrove</name>
    <dbReference type="NCBI Taxonomy" id="61149"/>
    <lineage>
        <taxon>Eukaryota</taxon>
        <taxon>Viridiplantae</taxon>
        <taxon>Streptophyta</taxon>
        <taxon>Embryophyta</taxon>
        <taxon>Tracheophyta</taxon>
        <taxon>Spermatophyta</taxon>
        <taxon>Magnoliopsida</taxon>
        <taxon>eudicotyledons</taxon>
        <taxon>Gunneridae</taxon>
        <taxon>Pentapetalae</taxon>
        <taxon>rosids</taxon>
        <taxon>fabids</taxon>
        <taxon>Malpighiales</taxon>
        <taxon>Rhizophoraceae</taxon>
        <taxon>Rhizophora</taxon>
    </lineage>
</organism>
<reference evidence="1" key="1">
    <citation type="submission" date="2018-02" db="EMBL/GenBank/DDBJ databases">
        <title>Rhizophora mucronata_Transcriptome.</title>
        <authorList>
            <person name="Meera S.P."/>
            <person name="Sreeshan A."/>
            <person name="Augustine A."/>
        </authorList>
    </citation>
    <scope>NUCLEOTIDE SEQUENCE</scope>
    <source>
        <tissue evidence="1">Leaf</tissue>
    </source>
</reference>
<dbReference type="EMBL" id="GGEC01081423">
    <property type="protein sequence ID" value="MBX61907.1"/>
    <property type="molecule type" value="Transcribed_RNA"/>
</dbReference>